<evidence type="ECO:0000313" key="2">
    <source>
        <dbReference type="EMBL" id="WGW13954.1"/>
    </source>
</evidence>
<reference evidence="2 3" key="1">
    <citation type="submission" date="2023-05" db="EMBL/GenBank/DDBJ databases">
        <title>Lithophilousrod everest ZFBP1038 complete genpme.</title>
        <authorList>
            <person name="Tian M."/>
        </authorList>
    </citation>
    <scope>NUCLEOTIDE SEQUENCE [LARGE SCALE GENOMIC DNA]</scope>
    <source>
        <strain evidence="2 3">ZFBP1038</strain>
    </source>
</reference>
<dbReference type="EMBL" id="CP090958">
    <property type="protein sequence ID" value="WGW13954.1"/>
    <property type="molecule type" value="Genomic_DNA"/>
</dbReference>
<name>A0ABY8QY52_9MICO</name>
<gene>
    <name evidence="2" type="ORF">LWF01_09530</name>
</gene>
<protein>
    <submittedName>
        <fullName evidence="2">DUF1761 domain-containing protein</fullName>
    </submittedName>
</protein>
<dbReference type="InterPro" id="IPR013879">
    <property type="entry name" value="DUF1761"/>
</dbReference>
<dbReference type="Pfam" id="PF08570">
    <property type="entry name" value="DUF1761"/>
    <property type="match status" value="1"/>
</dbReference>
<keyword evidence="1" id="KW-0472">Membrane</keyword>
<proteinExistence type="predicted"/>
<feature type="transmembrane region" description="Helical" evidence="1">
    <location>
        <begin position="106"/>
        <end position="130"/>
    </location>
</feature>
<sequence length="132" mass="14164">MSWLSVVVAALAYYLLGALWFSPLFGKAWDRSIGHTREKRTRFQASYYVVPFVSAVLVTIAVALILRLVQPQSLVDALGLGTVVATGIALPISINNSLTPHTPHPFLHGIVTGGYHLAGIIGVSCILQSLNP</sequence>
<evidence type="ECO:0000256" key="1">
    <source>
        <dbReference type="SAM" id="Phobius"/>
    </source>
</evidence>
<dbReference type="Proteomes" id="UP001209083">
    <property type="component" value="Chromosome"/>
</dbReference>
<dbReference type="RefSeq" id="WP_349640778.1">
    <property type="nucleotide sequence ID" value="NZ_CP090958.1"/>
</dbReference>
<accession>A0ABY8QY52</accession>
<organism evidence="2 3">
    <name type="scientific">Saxibacter everestensis</name>
    <dbReference type="NCBI Taxonomy" id="2909229"/>
    <lineage>
        <taxon>Bacteria</taxon>
        <taxon>Bacillati</taxon>
        <taxon>Actinomycetota</taxon>
        <taxon>Actinomycetes</taxon>
        <taxon>Micrococcales</taxon>
        <taxon>Brevibacteriaceae</taxon>
        <taxon>Saxibacter</taxon>
    </lineage>
</organism>
<keyword evidence="1" id="KW-1133">Transmembrane helix</keyword>
<keyword evidence="1" id="KW-0812">Transmembrane</keyword>
<feature type="transmembrane region" description="Helical" evidence="1">
    <location>
        <begin position="6"/>
        <end position="26"/>
    </location>
</feature>
<evidence type="ECO:0000313" key="3">
    <source>
        <dbReference type="Proteomes" id="UP001209083"/>
    </source>
</evidence>
<keyword evidence="3" id="KW-1185">Reference proteome</keyword>
<feature type="transmembrane region" description="Helical" evidence="1">
    <location>
        <begin position="47"/>
        <end position="68"/>
    </location>
</feature>